<dbReference type="InterPro" id="IPR035969">
    <property type="entry name" value="Rab-GAP_TBC_sf"/>
</dbReference>
<proteinExistence type="predicted"/>
<protein>
    <recommendedName>
        <fullName evidence="3">Rab-GAP TBC domain-containing protein</fullName>
    </recommendedName>
</protein>
<dbReference type="Ensembl" id="ENSPNAT00000056363.1">
    <property type="protein sequence ID" value="ENSPNAP00000039097.1"/>
    <property type="gene ID" value="ENSPNAG00000017327.2"/>
</dbReference>
<dbReference type="InterPro" id="IPR021935">
    <property type="entry name" value="SGSM1/2_RBD"/>
</dbReference>
<dbReference type="Gene3D" id="1.10.8.270">
    <property type="entry name" value="putative rabgap domain of human tbc1 domain family member 14 like domains"/>
    <property type="match status" value="1"/>
</dbReference>
<feature type="domain" description="Rab-GAP TBC" evidence="3">
    <location>
        <begin position="229"/>
        <end position="381"/>
    </location>
</feature>
<feature type="region of interest" description="Disordered" evidence="2">
    <location>
        <begin position="1"/>
        <end position="22"/>
    </location>
</feature>
<evidence type="ECO:0000259" key="3">
    <source>
        <dbReference type="PROSITE" id="PS50086"/>
    </source>
</evidence>
<reference evidence="4 5" key="1">
    <citation type="submission" date="2020-10" db="EMBL/GenBank/DDBJ databases">
        <title>Pygocentrus nattereri (red-bellied piranha) genome, fPygNat1, primary haplotype.</title>
        <authorList>
            <person name="Myers G."/>
            <person name="Meyer A."/>
            <person name="Karagic N."/>
            <person name="Pippel M."/>
            <person name="Winkler S."/>
            <person name="Tracey A."/>
            <person name="Wood J."/>
            <person name="Formenti G."/>
            <person name="Howe K."/>
            <person name="Fedrigo O."/>
            <person name="Jarvis E.D."/>
        </authorList>
    </citation>
    <scope>NUCLEOTIDE SEQUENCE [LARGE SCALE GENOMIC DNA]</scope>
</reference>
<evidence type="ECO:0000313" key="4">
    <source>
        <dbReference type="Ensembl" id="ENSPNAP00000039097.1"/>
    </source>
</evidence>
<organism evidence="4 5">
    <name type="scientific">Pygocentrus nattereri</name>
    <name type="common">Red-bellied piranha</name>
    <dbReference type="NCBI Taxonomy" id="42514"/>
    <lineage>
        <taxon>Eukaryota</taxon>
        <taxon>Metazoa</taxon>
        <taxon>Chordata</taxon>
        <taxon>Craniata</taxon>
        <taxon>Vertebrata</taxon>
        <taxon>Euteleostomi</taxon>
        <taxon>Actinopterygii</taxon>
        <taxon>Neopterygii</taxon>
        <taxon>Teleostei</taxon>
        <taxon>Ostariophysi</taxon>
        <taxon>Characiformes</taxon>
        <taxon>Characoidei</taxon>
        <taxon>Pygocentrus</taxon>
    </lineage>
</organism>
<dbReference type="Pfam" id="PF00566">
    <property type="entry name" value="RabGAP-TBC"/>
    <property type="match status" value="1"/>
</dbReference>
<keyword evidence="5" id="KW-1185">Reference proteome</keyword>
<dbReference type="SUPFAM" id="SSF47923">
    <property type="entry name" value="Ypt/Rab-GAP domain of gyp1p"/>
    <property type="match status" value="2"/>
</dbReference>
<dbReference type="GO" id="GO:0005096">
    <property type="term" value="F:GTPase activator activity"/>
    <property type="evidence" value="ECO:0007669"/>
    <property type="project" value="UniProtKB-KW"/>
</dbReference>
<keyword evidence="1" id="KW-0343">GTPase activation</keyword>
<dbReference type="SMART" id="SM00164">
    <property type="entry name" value="TBC"/>
    <property type="match status" value="1"/>
</dbReference>
<reference evidence="4" key="3">
    <citation type="submission" date="2025-09" db="UniProtKB">
        <authorList>
            <consortium name="Ensembl"/>
        </authorList>
    </citation>
    <scope>IDENTIFICATION</scope>
</reference>
<dbReference type="InterPro" id="IPR000195">
    <property type="entry name" value="Rab-GAP-TBC_dom"/>
</dbReference>
<dbReference type="PROSITE" id="PS50086">
    <property type="entry name" value="TBC_RABGAP"/>
    <property type="match status" value="1"/>
</dbReference>
<sequence>MVNAVSFKRKAHTNGEGGSNHLHERNKRSFSFNVADLRSVTVKCEGWSYLIFCLRDDTTLPAIHFHQGGSQAFLDSLRKSVQLSESPDDENLLLVGTYSKAFSQSFENLLDDTNYGLVQKFKKDPYTTTFGGFSKVTNYFFDAFRPSESECQQRPAEEMADILGELIPGLEINQQEEPGFEVITRIDLGTRPEVQRREPVLLENWAKHQDSEGRLSNVPHLKHLIFKGGLCHAVRKEAWKFLLGYYPWDSTHEDRKTLQKRKTDEYFRMKLQWKSVSEEQENDLLSPILYVMENEVDAFWCFVSFMDQMHENFEEQMQGMKTQLIQLSTLLRLLDLAFWNYLEAQDSGYLYFCFRWLLIRFKRELHFQDVLRLWEVMWTGLPCQNFHLLVCCAILDSEKQKIMDRHYGFNEILKHINELSMKLDIEEILIKSEAIYMQIKNCKDLPHSVSEILGLNTVTDSSTLETSEYGVLESPQSSPRPAHRQDQAFSNGHGLLQETSRNRCKVAFIS</sequence>
<gene>
    <name evidence="4" type="primary">TBC1D15</name>
</gene>
<dbReference type="AlphaFoldDB" id="A0AAR2IM41"/>
<dbReference type="PANTHER" id="PTHR22957:SF300">
    <property type="entry name" value="TBC1 DOMAIN FAMILY MEMBER 15"/>
    <property type="match status" value="1"/>
</dbReference>
<dbReference type="FunFam" id="1.10.472.80:FF:000005">
    <property type="entry name" value="TBC1 domain family member 15"/>
    <property type="match status" value="1"/>
</dbReference>
<feature type="region of interest" description="Disordered" evidence="2">
    <location>
        <begin position="469"/>
        <end position="494"/>
    </location>
</feature>
<accession>A0AAR2IM41</accession>
<evidence type="ECO:0000256" key="2">
    <source>
        <dbReference type="SAM" id="MobiDB-lite"/>
    </source>
</evidence>
<dbReference type="GO" id="GO:0005737">
    <property type="term" value="C:cytoplasm"/>
    <property type="evidence" value="ECO:0007669"/>
    <property type="project" value="UniProtKB-ARBA"/>
</dbReference>
<evidence type="ECO:0000256" key="1">
    <source>
        <dbReference type="ARBA" id="ARBA00022468"/>
    </source>
</evidence>
<dbReference type="PANTHER" id="PTHR22957">
    <property type="entry name" value="TBC1 DOMAIN FAMILY MEMBER GTPASE-ACTIVATING PROTEIN"/>
    <property type="match status" value="1"/>
</dbReference>
<dbReference type="Gene3D" id="1.10.472.80">
    <property type="entry name" value="Ypt/Rab-GAP domain of gyp1p, domain 3"/>
    <property type="match status" value="1"/>
</dbReference>
<dbReference type="Proteomes" id="UP001501920">
    <property type="component" value="Chromosome 7"/>
</dbReference>
<dbReference type="Pfam" id="PF12068">
    <property type="entry name" value="PH_RBD"/>
    <property type="match status" value="1"/>
</dbReference>
<dbReference type="GeneTree" id="ENSGT00940000156429"/>
<evidence type="ECO:0000313" key="5">
    <source>
        <dbReference type="Proteomes" id="UP001501920"/>
    </source>
</evidence>
<reference evidence="4" key="2">
    <citation type="submission" date="2025-08" db="UniProtKB">
        <authorList>
            <consortium name="Ensembl"/>
        </authorList>
    </citation>
    <scope>IDENTIFICATION</scope>
</reference>
<name>A0AAR2IM41_PYGNA</name>